<dbReference type="InterPro" id="IPR058099">
    <property type="entry name" value="T3SS_XAC0095_dom"/>
</dbReference>
<gene>
    <name evidence="2" type="ORF">GN331_00025</name>
</gene>
<comment type="caution">
    <text evidence="2">The sequence shown here is derived from an EMBL/GenBank/DDBJ whole genome shotgun (WGS) entry which is preliminary data.</text>
</comment>
<name>A0A7C9HPE8_9GAMM</name>
<accession>A0A7C9HPE8</accession>
<organism evidence="2 3">
    <name type="scientific">Noviluteimonas gilva</name>
    <dbReference type="NCBI Taxonomy" id="2682097"/>
    <lineage>
        <taxon>Bacteria</taxon>
        <taxon>Pseudomonadati</taxon>
        <taxon>Pseudomonadota</taxon>
        <taxon>Gammaproteobacteria</taxon>
        <taxon>Lysobacterales</taxon>
        <taxon>Lysobacteraceae</taxon>
        <taxon>Noviluteimonas</taxon>
    </lineage>
</organism>
<dbReference type="EMBL" id="WOXT01000001">
    <property type="protein sequence ID" value="MUV12591.1"/>
    <property type="molecule type" value="Genomic_DNA"/>
</dbReference>
<keyword evidence="3" id="KW-1185">Reference proteome</keyword>
<feature type="domain" description="XAC0095-like" evidence="1">
    <location>
        <begin position="14"/>
        <end position="75"/>
    </location>
</feature>
<dbReference type="Pfam" id="PF26642">
    <property type="entry name" value="XAC0095_dom"/>
    <property type="match status" value="1"/>
</dbReference>
<proteinExistence type="predicted"/>
<dbReference type="NCBIfam" id="NF047335">
    <property type="entry name" value="T3SS_XAC0095"/>
    <property type="match status" value="1"/>
</dbReference>
<reference evidence="2 3" key="1">
    <citation type="submission" date="2019-12" db="EMBL/GenBank/DDBJ databases">
        <authorList>
            <person name="Xu J."/>
        </authorList>
    </citation>
    <scope>NUCLEOTIDE SEQUENCE [LARGE SCALE GENOMIC DNA]</scope>
    <source>
        <strain evidence="2 3">HX-5-24</strain>
    </source>
</reference>
<evidence type="ECO:0000313" key="3">
    <source>
        <dbReference type="Proteomes" id="UP000479692"/>
    </source>
</evidence>
<evidence type="ECO:0000259" key="1">
    <source>
        <dbReference type="Pfam" id="PF26642"/>
    </source>
</evidence>
<protein>
    <recommendedName>
        <fullName evidence="1">XAC0095-like domain-containing protein</fullName>
    </recommendedName>
</protein>
<sequence length="89" mass="9784">MSHANGAPQREPAIYAIPEAAHRELIDVRNQLQLMAQLTTAAACNSAQVARLRPDALAWCFSRLQFDLDAIIARVRSPAKAKKIPRAHA</sequence>
<dbReference type="AlphaFoldDB" id="A0A7C9HPE8"/>
<dbReference type="Proteomes" id="UP000479692">
    <property type="component" value="Unassembled WGS sequence"/>
</dbReference>
<dbReference type="RefSeq" id="WP_156639371.1">
    <property type="nucleotide sequence ID" value="NZ_WOXT01000001.1"/>
</dbReference>
<evidence type="ECO:0000313" key="2">
    <source>
        <dbReference type="EMBL" id="MUV12591.1"/>
    </source>
</evidence>